<dbReference type="Proteomes" id="UP000271087">
    <property type="component" value="Unassembled WGS sequence"/>
</dbReference>
<dbReference type="AlphaFoldDB" id="A0A182E624"/>
<name>A0A182E624_ONCOC</name>
<comment type="similarity">
    <text evidence="2">Belongs to the eukaryotic RPB7/RPC8 RNA polymerase subunit family.</text>
</comment>
<dbReference type="SUPFAM" id="SSF88798">
    <property type="entry name" value="N-terminal, heterodimerisation domain of RBP7 (RpoE)"/>
    <property type="match status" value="1"/>
</dbReference>
<reference evidence="11 12" key="2">
    <citation type="submission" date="2018-08" db="EMBL/GenBank/DDBJ databases">
        <authorList>
            <person name="Laetsch R D."/>
            <person name="Stevens L."/>
            <person name="Kumar S."/>
            <person name="Blaxter L. M."/>
        </authorList>
    </citation>
    <scope>NUCLEOTIDE SEQUENCE [LARGE SCALE GENOMIC DNA]</scope>
</reference>
<dbReference type="PANTHER" id="PTHR12709:SF1">
    <property type="entry name" value="DNA-DIRECTED RNA POLYMERASE III SUBUNIT RPC8"/>
    <property type="match status" value="1"/>
</dbReference>
<evidence type="ECO:0000256" key="1">
    <source>
        <dbReference type="ARBA" id="ARBA00004123"/>
    </source>
</evidence>
<dbReference type="InterPro" id="IPR012340">
    <property type="entry name" value="NA-bd_OB-fold"/>
</dbReference>
<reference evidence="13" key="1">
    <citation type="submission" date="2016-06" db="UniProtKB">
        <authorList>
            <consortium name="WormBaseParasite"/>
        </authorList>
    </citation>
    <scope>IDENTIFICATION</scope>
</reference>
<dbReference type="OrthoDB" id="330772at2759"/>
<feature type="domain" description="RNA polymerase III subunit Rpc25" evidence="10">
    <location>
        <begin position="83"/>
        <end position="193"/>
    </location>
</feature>
<feature type="compositionally biased region" description="Basic and acidic residues" evidence="7">
    <location>
        <begin position="562"/>
        <end position="578"/>
    </location>
</feature>
<sequence length="640" mass="73296">MFVLALLEDTVRIKPYQFGESFEPMLMKRLNEQFANKIIPGLGLCIIIYDLIDVGVSYILPGDGSTHTKVKFRFVVFRPFIDEVIEAKVLSSNAEGLILSVIFFEDIFIPAHRLPQPSVFEEEEQIWYWEYQPEDGQSAKLYMDPGKTVRFRIIENIFKDVDPDSSQDELKREKSYQIIGSMAETGLGCVLWWAPNEGNANNEEDEGIVAGTWSRIPEFCAAAFDSQEVFGRHPSAYVVILYRNGARIVMELDVLSADISKAYDDLRTIEESIISLSGKERFGSGRRRIPDSGSRPNNYGFERRDARIVSLDSSGPNKRRLVISAENDLYEGSDKRTRYDEREDEAVRRTVQSSVVMPAIETKSRKAAISELKGAEKKEVNVRNRRMFSNLLLGTLQRFQIEEKKISSVEKVQAEKQKEVERRLRESEEEERERLAREKAALLSKRREKERLIKSLQRRKAIIQYAKQKQEHYRKLQNFIQTHAKPPVFYLPAKHTLRTLELLKVSSKKIDELIEHRRQQMEADLKTPEDKQMDEGESDGEHSETSAAVHSTAKLNATNKPSDNETGSKKMDGDKVEESEMDFGEEECMNGDERVGPKQVHEDEQETGKDNNHSDSEPPGDEAEIDQDGDSHVAFADEDD</sequence>
<feature type="region of interest" description="Disordered" evidence="7">
    <location>
        <begin position="520"/>
        <end position="640"/>
    </location>
</feature>
<feature type="compositionally biased region" description="Basic and acidic residues" evidence="7">
    <location>
        <begin position="591"/>
        <end position="616"/>
    </location>
</feature>
<evidence type="ECO:0000259" key="10">
    <source>
        <dbReference type="Pfam" id="PF08292"/>
    </source>
</evidence>
<dbReference type="WBParaSite" id="nOo.2.0.1.t03460-RA">
    <property type="protein sequence ID" value="nOo.2.0.1.t03460-RA"/>
    <property type="gene ID" value="nOo.2.0.1.g03460"/>
</dbReference>
<evidence type="ECO:0000256" key="4">
    <source>
        <dbReference type="ARBA" id="ARBA00023163"/>
    </source>
</evidence>
<keyword evidence="4" id="KW-0804">Transcription</keyword>
<evidence type="ECO:0000259" key="8">
    <source>
        <dbReference type="Pfam" id="PF03876"/>
    </source>
</evidence>
<evidence type="ECO:0000256" key="5">
    <source>
        <dbReference type="ARBA" id="ARBA00023242"/>
    </source>
</evidence>
<comment type="subcellular location">
    <subcellularLocation>
        <location evidence="1">Nucleus</location>
    </subcellularLocation>
</comment>
<feature type="domain" description="RNA polymerase Rpb7-like N-terminal" evidence="8">
    <location>
        <begin position="8"/>
        <end position="64"/>
    </location>
</feature>
<dbReference type="EMBL" id="UYRW01000662">
    <property type="protein sequence ID" value="VDK69226.1"/>
    <property type="molecule type" value="Genomic_DNA"/>
</dbReference>
<evidence type="ECO:0000313" key="11">
    <source>
        <dbReference type="EMBL" id="VDK69226.1"/>
    </source>
</evidence>
<evidence type="ECO:0000256" key="3">
    <source>
        <dbReference type="ARBA" id="ARBA00022478"/>
    </source>
</evidence>
<evidence type="ECO:0000256" key="7">
    <source>
        <dbReference type="SAM" id="MobiDB-lite"/>
    </source>
</evidence>
<dbReference type="Pfam" id="PF03876">
    <property type="entry name" value="SHS2_Rpb7-N"/>
    <property type="match status" value="1"/>
</dbReference>
<dbReference type="InterPro" id="IPR036898">
    <property type="entry name" value="RNA_pol_Rpb7-like_N_sf"/>
</dbReference>
<feature type="domain" description="Pinin/SDK/MemA protein" evidence="9">
    <location>
        <begin position="380"/>
        <end position="507"/>
    </location>
</feature>
<keyword evidence="6" id="KW-0175">Coiled coil</keyword>
<dbReference type="SUPFAM" id="SSF50249">
    <property type="entry name" value="Nucleic acid-binding proteins"/>
    <property type="match status" value="1"/>
</dbReference>
<evidence type="ECO:0000313" key="13">
    <source>
        <dbReference type="WBParaSite" id="nOo.2.0.1.t03460-RA"/>
    </source>
</evidence>
<dbReference type="Gene3D" id="3.30.1490.120">
    <property type="entry name" value="RNA polymerase Rpb7-like, N-terminal domain"/>
    <property type="match status" value="1"/>
</dbReference>
<feature type="coiled-coil region" evidence="6">
    <location>
        <begin position="410"/>
        <end position="459"/>
    </location>
</feature>
<keyword evidence="3" id="KW-0240">DNA-directed RNA polymerase</keyword>
<feature type="compositionally biased region" description="Basic and acidic residues" evidence="7">
    <location>
        <begin position="520"/>
        <end position="544"/>
    </location>
</feature>
<dbReference type="CDD" id="cd04330">
    <property type="entry name" value="RNAP_III_Rpc25_N"/>
    <property type="match status" value="1"/>
</dbReference>
<dbReference type="GO" id="GO:0005666">
    <property type="term" value="C:RNA polymerase III complex"/>
    <property type="evidence" value="ECO:0007669"/>
    <property type="project" value="TreeGrafter"/>
</dbReference>
<dbReference type="InterPro" id="IPR045113">
    <property type="entry name" value="Rpb7-like"/>
</dbReference>
<dbReference type="InterPro" id="IPR013238">
    <property type="entry name" value="RNA_pol_III_Rbc25"/>
</dbReference>
<evidence type="ECO:0000259" key="9">
    <source>
        <dbReference type="Pfam" id="PF04696"/>
    </source>
</evidence>
<dbReference type="InterPro" id="IPR006786">
    <property type="entry name" value="Pinin_SDK_MemA"/>
</dbReference>
<dbReference type="Pfam" id="PF08292">
    <property type="entry name" value="RNA_pol_Rbc25"/>
    <property type="match status" value="1"/>
</dbReference>
<evidence type="ECO:0000256" key="2">
    <source>
        <dbReference type="ARBA" id="ARBA00009307"/>
    </source>
</evidence>
<proteinExistence type="inferred from homology"/>
<feature type="compositionally biased region" description="Acidic residues" evidence="7">
    <location>
        <begin position="618"/>
        <end position="628"/>
    </location>
</feature>
<dbReference type="STRING" id="42157.A0A182E624"/>
<keyword evidence="12" id="KW-1185">Reference proteome</keyword>
<feature type="compositionally biased region" description="Acidic residues" evidence="7">
    <location>
        <begin position="579"/>
        <end position="590"/>
    </location>
</feature>
<evidence type="ECO:0000256" key="6">
    <source>
        <dbReference type="SAM" id="Coils"/>
    </source>
</evidence>
<dbReference type="Gene3D" id="2.40.50.140">
    <property type="entry name" value="Nucleic acid-binding proteins"/>
    <property type="match status" value="1"/>
</dbReference>
<organism evidence="13">
    <name type="scientific">Onchocerca ochengi</name>
    <name type="common">Filarial nematode worm</name>
    <dbReference type="NCBI Taxonomy" id="42157"/>
    <lineage>
        <taxon>Eukaryota</taxon>
        <taxon>Metazoa</taxon>
        <taxon>Ecdysozoa</taxon>
        <taxon>Nematoda</taxon>
        <taxon>Chromadorea</taxon>
        <taxon>Rhabditida</taxon>
        <taxon>Spirurina</taxon>
        <taxon>Spiruromorpha</taxon>
        <taxon>Filarioidea</taxon>
        <taxon>Onchocercidae</taxon>
        <taxon>Onchocerca</taxon>
    </lineage>
</organism>
<feature type="compositionally biased region" description="Polar residues" evidence="7">
    <location>
        <begin position="545"/>
        <end position="561"/>
    </location>
</feature>
<protein>
    <submittedName>
        <fullName evidence="13">DNA-directed RNA polymerase III subunit RPC8</fullName>
    </submittedName>
</protein>
<accession>A0A182E624</accession>
<dbReference type="FunFam" id="3.30.1490.120:FF:000002">
    <property type="entry name" value="DNA-directed RNA polymerase III subunit RPC8"/>
    <property type="match status" value="1"/>
</dbReference>
<dbReference type="GO" id="GO:0006384">
    <property type="term" value="P:transcription initiation at RNA polymerase III promoter"/>
    <property type="evidence" value="ECO:0007669"/>
    <property type="project" value="TreeGrafter"/>
</dbReference>
<dbReference type="Pfam" id="PF04696">
    <property type="entry name" value="Pinin_SDK_memA"/>
    <property type="match status" value="1"/>
</dbReference>
<dbReference type="PANTHER" id="PTHR12709">
    <property type="entry name" value="DNA-DIRECTED RNA POLYMERASE II, III"/>
    <property type="match status" value="1"/>
</dbReference>
<keyword evidence="5" id="KW-0539">Nucleus</keyword>
<dbReference type="InterPro" id="IPR005576">
    <property type="entry name" value="Rpb7-like_N"/>
</dbReference>
<evidence type="ECO:0000313" key="12">
    <source>
        <dbReference type="Proteomes" id="UP000271087"/>
    </source>
</evidence>
<gene>
    <name evidence="11" type="ORF">NOO_LOCUS3460</name>
</gene>